<protein>
    <submittedName>
        <fullName evidence="2">Uncharacterized protein</fullName>
    </submittedName>
</protein>
<dbReference type="EMBL" id="JAOYFB010000037">
    <property type="protein sequence ID" value="KAK4022182.1"/>
    <property type="molecule type" value="Genomic_DNA"/>
</dbReference>
<comment type="caution">
    <text evidence="2">The sequence shown here is derived from an EMBL/GenBank/DDBJ whole genome shotgun (WGS) entry which is preliminary data.</text>
</comment>
<evidence type="ECO:0000313" key="3">
    <source>
        <dbReference type="Proteomes" id="UP001234178"/>
    </source>
</evidence>
<gene>
    <name evidence="2" type="ORF">OUZ56_007662</name>
</gene>
<name>A0ABR0AAL2_9CRUS</name>
<feature type="region of interest" description="Disordered" evidence="1">
    <location>
        <begin position="82"/>
        <end position="104"/>
    </location>
</feature>
<keyword evidence="3" id="KW-1185">Reference proteome</keyword>
<sequence>MSPGTFEDDLKENPCYAKTSYRYGNSRFRQRVRFVRCGSEEASFDDTSQLLLAKRRHFLASQTQVHSKNGQVFDNDVVFSKEEYPPASPNNSESNEEFVFYRGH</sequence>
<accession>A0ABR0AAL2</accession>
<organism evidence="2 3">
    <name type="scientific">Daphnia magna</name>
    <dbReference type="NCBI Taxonomy" id="35525"/>
    <lineage>
        <taxon>Eukaryota</taxon>
        <taxon>Metazoa</taxon>
        <taxon>Ecdysozoa</taxon>
        <taxon>Arthropoda</taxon>
        <taxon>Crustacea</taxon>
        <taxon>Branchiopoda</taxon>
        <taxon>Diplostraca</taxon>
        <taxon>Cladocera</taxon>
        <taxon>Anomopoda</taxon>
        <taxon>Daphniidae</taxon>
        <taxon>Daphnia</taxon>
    </lineage>
</organism>
<dbReference type="Proteomes" id="UP001234178">
    <property type="component" value="Unassembled WGS sequence"/>
</dbReference>
<reference evidence="2 3" key="1">
    <citation type="journal article" date="2023" name="Nucleic Acids Res.">
        <title>The hologenome of Daphnia magna reveals possible DNA methylation and microbiome-mediated evolution of the host genome.</title>
        <authorList>
            <person name="Chaturvedi A."/>
            <person name="Li X."/>
            <person name="Dhandapani V."/>
            <person name="Marshall H."/>
            <person name="Kissane S."/>
            <person name="Cuenca-Cambronero M."/>
            <person name="Asole G."/>
            <person name="Calvet F."/>
            <person name="Ruiz-Romero M."/>
            <person name="Marangio P."/>
            <person name="Guigo R."/>
            <person name="Rago D."/>
            <person name="Mirbahai L."/>
            <person name="Eastwood N."/>
            <person name="Colbourne J.K."/>
            <person name="Zhou J."/>
            <person name="Mallon E."/>
            <person name="Orsini L."/>
        </authorList>
    </citation>
    <scope>NUCLEOTIDE SEQUENCE [LARGE SCALE GENOMIC DNA]</scope>
    <source>
        <strain evidence="2">LRV0_1</strain>
    </source>
</reference>
<proteinExistence type="predicted"/>
<evidence type="ECO:0000256" key="1">
    <source>
        <dbReference type="SAM" id="MobiDB-lite"/>
    </source>
</evidence>
<evidence type="ECO:0000313" key="2">
    <source>
        <dbReference type="EMBL" id="KAK4022182.1"/>
    </source>
</evidence>